<protein>
    <submittedName>
        <fullName evidence="2">Uncharacterized protein</fullName>
    </submittedName>
</protein>
<feature type="region of interest" description="Disordered" evidence="1">
    <location>
        <begin position="26"/>
        <end position="149"/>
    </location>
</feature>
<reference evidence="2" key="1">
    <citation type="submission" date="2020-08" db="EMBL/GenBank/DDBJ databases">
        <title>Multicomponent nature underlies the extraordinary mechanical properties of spider dragline silk.</title>
        <authorList>
            <person name="Kono N."/>
            <person name="Nakamura H."/>
            <person name="Mori M."/>
            <person name="Yoshida Y."/>
            <person name="Ohtoshi R."/>
            <person name="Malay A.D."/>
            <person name="Moran D.A.P."/>
            <person name="Tomita M."/>
            <person name="Numata K."/>
            <person name="Arakawa K."/>
        </authorList>
    </citation>
    <scope>NUCLEOTIDE SEQUENCE</scope>
</reference>
<accession>A0A8X6W5J3</accession>
<feature type="compositionally biased region" description="Basic residues" evidence="1">
    <location>
        <begin position="129"/>
        <end position="142"/>
    </location>
</feature>
<feature type="compositionally biased region" description="Polar residues" evidence="1">
    <location>
        <begin position="68"/>
        <end position="77"/>
    </location>
</feature>
<organism evidence="2 3">
    <name type="scientific">Trichonephila clavipes</name>
    <name type="common">Golden silk orbweaver</name>
    <name type="synonym">Nephila clavipes</name>
    <dbReference type="NCBI Taxonomy" id="2585209"/>
    <lineage>
        <taxon>Eukaryota</taxon>
        <taxon>Metazoa</taxon>
        <taxon>Ecdysozoa</taxon>
        <taxon>Arthropoda</taxon>
        <taxon>Chelicerata</taxon>
        <taxon>Arachnida</taxon>
        <taxon>Araneae</taxon>
        <taxon>Araneomorphae</taxon>
        <taxon>Entelegynae</taxon>
        <taxon>Araneoidea</taxon>
        <taxon>Nephilidae</taxon>
        <taxon>Trichonephila</taxon>
    </lineage>
</organism>
<comment type="caution">
    <text evidence="2">The sequence shown here is derived from an EMBL/GenBank/DDBJ whole genome shotgun (WGS) entry which is preliminary data.</text>
</comment>
<dbReference type="EMBL" id="BMAU01021383">
    <property type="protein sequence ID" value="GFY28136.1"/>
    <property type="molecule type" value="Genomic_DNA"/>
</dbReference>
<feature type="compositionally biased region" description="Basic and acidic residues" evidence="1">
    <location>
        <begin position="37"/>
        <end position="50"/>
    </location>
</feature>
<evidence type="ECO:0000313" key="3">
    <source>
        <dbReference type="Proteomes" id="UP000887159"/>
    </source>
</evidence>
<name>A0A8X6W5J3_TRICX</name>
<keyword evidence="3" id="KW-1185">Reference proteome</keyword>
<gene>
    <name evidence="2" type="primary">Avbf_15128</name>
    <name evidence="2" type="ORF">TNCV_4394701</name>
</gene>
<sequence length="149" mass="16553">MSVSGRKRTALILKLAAKSERRWQVIAPDALPPTRVNLERSTEDVPETSKTDIQLETENHVTPPAGTKSYSVNSNTDSTDDQDPFHNSDDDEVDPDYNTSNSGFESDSESKDEPASGIEIKNVNEPITSKRKRGKFNKRTLAKKMQNCG</sequence>
<dbReference type="Proteomes" id="UP000887159">
    <property type="component" value="Unassembled WGS sequence"/>
</dbReference>
<dbReference type="AlphaFoldDB" id="A0A8X6W5J3"/>
<evidence type="ECO:0000313" key="2">
    <source>
        <dbReference type="EMBL" id="GFY28136.1"/>
    </source>
</evidence>
<evidence type="ECO:0000256" key="1">
    <source>
        <dbReference type="SAM" id="MobiDB-lite"/>
    </source>
</evidence>
<proteinExistence type="predicted"/>